<feature type="domain" description="Fe/B12 periplasmic-binding" evidence="7">
    <location>
        <begin position="71"/>
        <end position="338"/>
    </location>
</feature>
<sequence length="388" mass="41007">MRRRSFVAASLAGFAEVSGLAGLAGLTLGPRLAWGDASVASSGSDRANARGADAHVADAHVADAHLPHPPRLVVLDWGLVETLLAIGVVPAGVSEIDDYNASVVSPVVPPEVPDVGLRLTPSIELIAELAPDLILINSSQESQRDLLERIAPVRAFDVYSDAGQPYRRSEDVTRALGALCHRDAAAQALIEGTRAALAADRARIASLDASVRDHPAYLIRFFDARHIGVYGAKSLFEDVFDALGVRNAWQGPTDYWGIGVAPLEALGAAATANLFYFEPLPNGGARKLADNRLWNALPAVAHARVRALPPFWGFGMLPSAQRFSRVITQALVSLAPAPAPAPTPASTSTSASDWDSTSDSNASPAVSTIGTALDDTRLNRRLTREVRS</sequence>
<keyword evidence="4" id="KW-0406">Ion transport</keyword>
<dbReference type="Proteomes" id="UP000270342">
    <property type="component" value="Unassembled WGS sequence"/>
</dbReference>
<dbReference type="SUPFAM" id="SSF53807">
    <property type="entry name" value="Helical backbone' metal receptor"/>
    <property type="match status" value="1"/>
</dbReference>
<dbReference type="GO" id="GO:0030288">
    <property type="term" value="C:outer membrane-bounded periplasmic space"/>
    <property type="evidence" value="ECO:0007669"/>
    <property type="project" value="TreeGrafter"/>
</dbReference>
<comment type="caution">
    <text evidence="8">The sequence shown here is derived from an EMBL/GenBank/DDBJ whole genome shotgun (WGS) entry which is preliminary data.</text>
</comment>
<dbReference type="RefSeq" id="WP_121084705.1">
    <property type="nucleotide sequence ID" value="NZ_RBZU01000002.1"/>
</dbReference>
<keyword evidence="3" id="KW-0813">Transport</keyword>
<evidence type="ECO:0000256" key="5">
    <source>
        <dbReference type="ARBA" id="ARBA00022729"/>
    </source>
</evidence>
<organism evidence="8 9">
    <name type="scientific">Pararobbsia silviterrae</name>
    <dbReference type="NCBI Taxonomy" id="1792498"/>
    <lineage>
        <taxon>Bacteria</taxon>
        <taxon>Pseudomonadati</taxon>
        <taxon>Pseudomonadota</taxon>
        <taxon>Betaproteobacteria</taxon>
        <taxon>Burkholderiales</taxon>
        <taxon>Burkholderiaceae</taxon>
        <taxon>Pararobbsia</taxon>
    </lineage>
</organism>
<protein>
    <submittedName>
        <fullName evidence="8">ABC transporter substrate-binding protein</fullName>
    </submittedName>
</protein>
<dbReference type="PROSITE" id="PS50983">
    <property type="entry name" value="FE_B12_PBP"/>
    <property type="match status" value="1"/>
</dbReference>
<evidence type="ECO:0000256" key="3">
    <source>
        <dbReference type="ARBA" id="ARBA00022448"/>
    </source>
</evidence>
<evidence type="ECO:0000313" key="9">
    <source>
        <dbReference type="Proteomes" id="UP000270342"/>
    </source>
</evidence>
<evidence type="ECO:0000256" key="6">
    <source>
        <dbReference type="SAM" id="MobiDB-lite"/>
    </source>
</evidence>
<dbReference type="Gene3D" id="3.40.50.1980">
    <property type="entry name" value="Nitrogenase molybdenum iron protein domain"/>
    <property type="match status" value="2"/>
</dbReference>
<dbReference type="AlphaFoldDB" id="A0A494Y4H4"/>
<keyword evidence="4" id="KW-0410">Iron transport</keyword>
<keyword evidence="9" id="KW-1185">Reference proteome</keyword>
<name>A0A494Y4H4_9BURK</name>
<dbReference type="InterPro" id="IPR051313">
    <property type="entry name" value="Bact_iron-sidero_bind"/>
</dbReference>
<proteinExistence type="inferred from homology"/>
<keyword evidence="5" id="KW-0732">Signal</keyword>
<dbReference type="OrthoDB" id="8891185at2"/>
<evidence type="ECO:0000256" key="2">
    <source>
        <dbReference type="ARBA" id="ARBA00008814"/>
    </source>
</evidence>
<evidence type="ECO:0000256" key="1">
    <source>
        <dbReference type="ARBA" id="ARBA00004196"/>
    </source>
</evidence>
<dbReference type="PANTHER" id="PTHR30532:SF1">
    <property type="entry name" value="IRON(3+)-HYDROXAMATE-BINDING PROTEIN FHUD"/>
    <property type="match status" value="1"/>
</dbReference>
<comment type="similarity">
    <text evidence="2">Belongs to the bacterial solute-binding protein 8 family.</text>
</comment>
<dbReference type="PANTHER" id="PTHR30532">
    <property type="entry name" value="IRON III DICITRATE-BINDING PERIPLASMIC PROTEIN"/>
    <property type="match status" value="1"/>
</dbReference>
<evidence type="ECO:0000259" key="7">
    <source>
        <dbReference type="PROSITE" id="PS50983"/>
    </source>
</evidence>
<evidence type="ECO:0000256" key="4">
    <source>
        <dbReference type="ARBA" id="ARBA00022496"/>
    </source>
</evidence>
<accession>A0A494Y4H4</accession>
<feature type="compositionally biased region" description="Low complexity" evidence="6">
    <location>
        <begin position="344"/>
        <end position="363"/>
    </location>
</feature>
<dbReference type="EMBL" id="RBZU01000002">
    <property type="protein sequence ID" value="RKP57588.1"/>
    <property type="molecule type" value="Genomic_DNA"/>
</dbReference>
<evidence type="ECO:0000313" key="8">
    <source>
        <dbReference type="EMBL" id="RKP57588.1"/>
    </source>
</evidence>
<keyword evidence="4" id="KW-0408">Iron</keyword>
<comment type="subcellular location">
    <subcellularLocation>
        <location evidence="1">Cell envelope</location>
    </subcellularLocation>
</comment>
<dbReference type="Pfam" id="PF01497">
    <property type="entry name" value="Peripla_BP_2"/>
    <property type="match status" value="1"/>
</dbReference>
<dbReference type="GO" id="GO:1901678">
    <property type="term" value="P:iron coordination entity transport"/>
    <property type="evidence" value="ECO:0007669"/>
    <property type="project" value="UniProtKB-ARBA"/>
</dbReference>
<dbReference type="InterPro" id="IPR002491">
    <property type="entry name" value="ABC_transptr_periplasmic_BD"/>
</dbReference>
<reference evidence="8 9" key="1">
    <citation type="submission" date="2018-10" db="EMBL/GenBank/DDBJ databases">
        <title>Robbsia sp. DHC34, isolated from soil.</title>
        <authorList>
            <person name="Gao Z.-H."/>
            <person name="Qiu L.-H."/>
        </authorList>
    </citation>
    <scope>NUCLEOTIDE SEQUENCE [LARGE SCALE GENOMIC DNA]</scope>
    <source>
        <strain evidence="8 9">DHC34</strain>
    </source>
</reference>
<gene>
    <name evidence="8" type="ORF">D7S86_06450</name>
</gene>
<dbReference type="PRINTS" id="PR01715">
    <property type="entry name" value="FERRIBNDNGPP"/>
</dbReference>
<feature type="region of interest" description="Disordered" evidence="6">
    <location>
        <begin position="337"/>
        <end position="374"/>
    </location>
</feature>